<organism evidence="3 4">
    <name type="scientific">Clostridium disporicum</name>
    <dbReference type="NCBI Taxonomy" id="84024"/>
    <lineage>
        <taxon>Bacteria</taxon>
        <taxon>Bacillati</taxon>
        <taxon>Bacillota</taxon>
        <taxon>Clostridia</taxon>
        <taxon>Eubacteriales</taxon>
        <taxon>Clostridiaceae</taxon>
        <taxon>Clostridium</taxon>
    </lineage>
</organism>
<dbReference type="OrthoDB" id="9791330at2"/>
<evidence type="ECO:0000313" key="4">
    <source>
        <dbReference type="Proteomes" id="UP000095558"/>
    </source>
</evidence>
<dbReference type="CDD" id="cd05403">
    <property type="entry name" value="NT_KNTase_like"/>
    <property type="match status" value="1"/>
</dbReference>
<dbReference type="SUPFAM" id="SSF81301">
    <property type="entry name" value="Nucleotidyltransferase"/>
    <property type="match status" value="1"/>
</dbReference>
<dbReference type="InterPro" id="IPR043519">
    <property type="entry name" value="NT_sf"/>
</dbReference>
<evidence type="ECO:0000256" key="1">
    <source>
        <dbReference type="SAM" id="Coils"/>
    </source>
</evidence>
<protein>
    <submittedName>
        <fullName evidence="3">Predicted nucleotidyltransferases</fullName>
    </submittedName>
</protein>
<sequence length="359" mass="42193">MDGSIKKKLEKRNERIINAVIKKANSICPESIALIGVYGSFYTGDIHDKSDLDLCIVINDDEGWKLSSCFILDDVAFDIYCTPWDALEDMAEYKNPYITKLLDLNVLYIKEKKFLIRYDELKLKAIKRLKEKFSIKDNENAEKLLEEGIKEYANIMLSSEYGECRYKVAGMLYNIEQAIYIYNKKYINTGVKRIPEEISKMENLPEGFIELYKKLIESENIEEMKNISTRLMKSMKDFSSVMRAKVTTKKTITENDIKGSYEEIYSNWKNKMYHAADINDTYLSLNTAASCQEFYDDMYNEYNIKKVDIMKKLKDNNLKEAAKCFDEAMEEYKENYNRLNIDVVKYNDLDEFEENYLQS</sequence>
<feature type="coiled-coil region" evidence="1">
    <location>
        <begin position="322"/>
        <end position="349"/>
    </location>
</feature>
<dbReference type="GO" id="GO:0016779">
    <property type="term" value="F:nucleotidyltransferase activity"/>
    <property type="evidence" value="ECO:0007669"/>
    <property type="project" value="InterPro"/>
</dbReference>
<dbReference type="RefSeq" id="WP_055276607.1">
    <property type="nucleotide sequence ID" value="NZ_CYZV01000019.1"/>
</dbReference>
<reference evidence="3 4" key="1">
    <citation type="submission" date="2015-09" db="EMBL/GenBank/DDBJ databases">
        <authorList>
            <consortium name="Pathogen Informatics"/>
        </authorList>
    </citation>
    <scope>NUCLEOTIDE SEQUENCE [LARGE SCALE GENOMIC DNA]</scope>
    <source>
        <strain evidence="3 4">2789STDY5834855</strain>
    </source>
</reference>
<dbReference type="EMBL" id="CYZV01000019">
    <property type="protein sequence ID" value="CUO29364.1"/>
    <property type="molecule type" value="Genomic_DNA"/>
</dbReference>
<keyword evidence="1" id="KW-0175">Coiled coil</keyword>
<feature type="domain" description="Polymerase nucleotidyl transferase" evidence="2">
    <location>
        <begin position="29"/>
        <end position="121"/>
    </location>
</feature>
<proteinExistence type="predicted"/>
<dbReference type="AlphaFoldDB" id="A0A174DV98"/>
<name>A0A174DV98_9CLOT</name>
<evidence type="ECO:0000313" key="3">
    <source>
        <dbReference type="EMBL" id="CUO29364.1"/>
    </source>
</evidence>
<dbReference type="Proteomes" id="UP000095558">
    <property type="component" value="Unassembled WGS sequence"/>
</dbReference>
<dbReference type="Gene3D" id="3.30.460.10">
    <property type="entry name" value="Beta Polymerase, domain 2"/>
    <property type="match status" value="1"/>
</dbReference>
<keyword evidence="3" id="KW-0808">Transferase</keyword>
<gene>
    <name evidence="3" type="ORF">ERS852470_01928</name>
</gene>
<evidence type="ECO:0000259" key="2">
    <source>
        <dbReference type="Pfam" id="PF01909"/>
    </source>
</evidence>
<dbReference type="InterPro" id="IPR002934">
    <property type="entry name" value="Polymerase_NTP_transf_dom"/>
</dbReference>
<dbReference type="Pfam" id="PF01909">
    <property type="entry name" value="NTP_transf_2"/>
    <property type="match status" value="1"/>
</dbReference>
<accession>A0A174DV98</accession>